<dbReference type="eggNOG" id="ENOG5032DQ7">
    <property type="taxonomic scope" value="Bacteria"/>
</dbReference>
<dbReference type="AlphaFoldDB" id="A0A0A2TZ76"/>
<feature type="region of interest" description="Disordered" evidence="1">
    <location>
        <begin position="95"/>
        <end position="127"/>
    </location>
</feature>
<keyword evidence="3" id="KW-1185">Reference proteome</keyword>
<dbReference type="Proteomes" id="UP000030147">
    <property type="component" value="Unassembled WGS sequence"/>
</dbReference>
<gene>
    <name evidence="2" type="ORF">N782_00390</name>
</gene>
<reference evidence="2 3" key="1">
    <citation type="journal article" date="2015" name="Stand. Genomic Sci.">
        <title>High quality draft genome sequence of the moderately halophilic bacterium Pontibacillus yanchengensis Y32(T) and comparison among Pontibacillus genomes.</title>
        <authorList>
            <person name="Huang J."/>
            <person name="Qiao Z.X."/>
            <person name="Tang J.W."/>
            <person name="Wang G."/>
        </authorList>
    </citation>
    <scope>NUCLEOTIDE SEQUENCE [LARGE SCALE GENOMIC DNA]</scope>
    <source>
        <strain evidence="2 3">Y32</strain>
    </source>
</reference>
<evidence type="ECO:0000313" key="3">
    <source>
        <dbReference type="Proteomes" id="UP000030147"/>
    </source>
</evidence>
<feature type="compositionally biased region" description="Polar residues" evidence="1">
    <location>
        <begin position="118"/>
        <end position="127"/>
    </location>
</feature>
<comment type="caution">
    <text evidence="2">The sequence shown here is derived from an EMBL/GenBank/DDBJ whole genome shotgun (WGS) entry which is preliminary data.</text>
</comment>
<organism evidence="2 3">
    <name type="scientific">Pontibacillus yanchengensis Y32</name>
    <dbReference type="NCBI Taxonomy" id="1385514"/>
    <lineage>
        <taxon>Bacteria</taxon>
        <taxon>Bacillati</taxon>
        <taxon>Bacillota</taxon>
        <taxon>Bacilli</taxon>
        <taxon>Bacillales</taxon>
        <taxon>Bacillaceae</taxon>
        <taxon>Pontibacillus</taxon>
    </lineage>
</organism>
<accession>A0A0A2TZ76</accession>
<dbReference type="STRING" id="1385514.N782_00390"/>
<evidence type="ECO:0000313" key="2">
    <source>
        <dbReference type="EMBL" id="KGP74575.1"/>
    </source>
</evidence>
<dbReference type="RefSeq" id="WP_052111069.1">
    <property type="nucleotide sequence ID" value="NZ_AVBF01000001.1"/>
</dbReference>
<evidence type="ECO:0000256" key="1">
    <source>
        <dbReference type="SAM" id="MobiDB-lite"/>
    </source>
</evidence>
<name>A0A0A2TZ76_9BACI</name>
<dbReference type="EMBL" id="AVBF01000001">
    <property type="protein sequence ID" value="KGP74575.1"/>
    <property type="molecule type" value="Genomic_DNA"/>
</dbReference>
<protein>
    <submittedName>
        <fullName evidence="2">Uncharacterized protein</fullName>
    </submittedName>
</protein>
<proteinExistence type="predicted"/>
<sequence length="127" mass="14718">MSDFFNLETTEPSKMFDQDFSQSEFQSLETFEVPTLNNQYFSNQDILQHIDPLKYAHQHEFPELHLNMANTHFVDPHYVDGYYRSDGTYVEGYFRDGDGNTNTNRSKEQGGGYIRTNPDGSPFNNLG</sequence>